<dbReference type="InterPro" id="IPR034151">
    <property type="entry name" value="TOPRIM_DnaG_bac"/>
</dbReference>
<dbReference type="FunFam" id="3.90.580.10:FF:000001">
    <property type="entry name" value="DNA primase"/>
    <property type="match status" value="1"/>
</dbReference>
<reference evidence="17 18" key="1">
    <citation type="submission" date="2016-10" db="EMBL/GenBank/DDBJ databases">
        <authorList>
            <person name="de Groot N.N."/>
        </authorList>
    </citation>
    <scope>NUCLEOTIDE SEQUENCE [LARGE SCALE GENOMIC DNA]</scope>
    <source>
        <strain evidence="17">MBHS1</strain>
    </source>
</reference>
<dbReference type="InterPro" id="IPR013264">
    <property type="entry name" value="DNAG_N"/>
</dbReference>
<keyword evidence="2 12" id="KW-0639">Primosome</keyword>
<dbReference type="InterPro" id="IPR030846">
    <property type="entry name" value="DnaG_bac"/>
</dbReference>
<dbReference type="InterPro" id="IPR006171">
    <property type="entry name" value="TOPRIM_dom"/>
</dbReference>
<comment type="catalytic activity">
    <reaction evidence="12">
        <text>ssDNA + n NTP = ssDNA/pppN(pN)n-1 hybrid + (n-1) diphosphate.</text>
        <dbReference type="EC" id="2.7.7.101"/>
    </reaction>
</comment>
<dbReference type="Gene3D" id="3.90.980.10">
    <property type="entry name" value="DNA primase, catalytic core, N-terminal domain"/>
    <property type="match status" value="1"/>
</dbReference>
<comment type="domain">
    <text evidence="12">Contains an N-terminal zinc-binding domain, a central core domain that contains the primase activity, and a C-terminal DnaB-binding domain.</text>
</comment>
<dbReference type="GO" id="GO:0000428">
    <property type="term" value="C:DNA-directed RNA polymerase complex"/>
    <property type="evidence" value="ECO:0007669"/>
    <property type="project" value="UniProtKB-KW"/>
</dbReference>
<dbReference type="FunFam" id="3.40.1360.10:FF:000002">
    <property type="entry name" value="DNA primase"/>
    <property type="match status" value="1"/>
</dbReference>
<dbReference type="Gene3D" id="3.90.580.10">
    <property type="entry name" value="Zinc finger, CHC2-type domain"/>
    <property type="match status" value="1"/>
</dbReference>
<dbReference type="SMART" id="SM00400">
    <property type="entry name" value="ZnF_CHCC"/>
    <property type="match status" value="1"/>
</dbReference>
<protein>
    <recommendedName>
        <fullName evidence="12 13">DNA primase</fullName>
        <ecNumber evidence="12">2.7.7.101</ecNumber>
    </recommendedName>
</protein>
<evidence type="ECO:0000256" key="7">
    <source>
        <dbReference type="ARBA" id="ARBA00022771"/>
    </source>
</evidence>
<keyword evidence="1 12" id="KW-0240">DNA-directed RNA polymerase</keyword>
<dbReference type="GO" id="GO:0003899">
    <property type="term" value="F:DNA-directed RNA polymerase activity"/>
    <property type="evidence" value="ECO:0007669"/>
    <property type="project" value="UniProtKB-UniRule"/>
</dbReference>
<dbReference type="Pfam" id="PF01807">
    <property type="entry name" value="Zn_ribbon_DnaG"/>
    <property type="match status" value="1"/>
</dbReference>
<name>A0A1H6FGB2_9GAMM</name>
<dbReference type="InterPro" id="IPR006295">
    <property type="entry name" value="DNA_primase_DnaG"/>
</dbReference>
<gene>
    <name evidence="12 17" type="primary">dnaG</name>
    <name evidence="17" type="ORF">MBHS_04585</name>
</gene>
<comment type="subunit">
    <text evidence="12">Monomer. Interacts with DnaB.</text>
</comment>
<evidence type="ECO:0000256" key="5">
    <source>
        <dbReference type="ARBA" id="ARBA00022705"/>
    </source>
</evidence>
<dbReference type="PROSITE" id="PS50880">
    <property type="entry name" value="TOPRIM"/>
    <property type="match status" value="1"/>
</dbReference>
<keyword evidence="10 12" id="KW-0238">DNA-binding</keyword>
<sequence>MSGYIPKNFIESLIDRCDIITVVDSYVPLKKAGKDYHACCPFHQEKTPSFTVSAEKQFYHCFGCGANGNIVSFLMEYEHCDFVEAIEELAASQGLSVPYEKGTHTQASASQNTEDLKPLYQLLEQANRFYQTQLRQHPQAGEAIDYLKKRELSGQTAARFELGYAPDAWNELLTQLAGNSEQQKHLLDAGLIVQNEQQRYYDRFRNRIIFPIHDQRGRVIAFGGRVLDDSKPKYLNSPETPVFHKGKELYGLHHIRKQRNKPEQIILVEGYMDVVALAQHDIHNAAATLGTATSTEHLQRLYRLTEQLVFCFDGDEAGRKAAWKALETLLPLLSQGRQANFMFLPNGEDPDSLVRQQGKQGFYQQIEQALPLSQYLFSHLQQQLDISTLDGKARLLELAKPLIHKMPEGAYQDLLLQHLGEITGTRQTAQYQRTAPVQKTASANKPHKTTRPSPIRVAIALLLQSPEFATSLESIEILRQIEQPGLPLLVELIDFINNNPNIRTGTLVEHWRYSEHEKSIQKLANWDIGIPQTGMQAELQGAISRLIQQTKERQLETLLQKSQLQKLSQHEKQSLNRLLSELR</sequence>
<feature type="compositionally biased region" description="Polar residues" evidence="15">
    <location>
        <begin position="428"/>
        <end position="443"/>
    </location>
</feature>
<dbReference type="GO" id="GO:0003677">
    <property type="term" value="F:DNA binding"/>
    <property type="evidence" value="ECO:0007669"/>
    <property type="project" value="UniProtKB-KW"/>
</dbReference>
<feature type="region of interest" description="Disordered" evidence="15">
    <location>
        <begin position="428"/>
        <end position="451"/>
    </location>
</feature>
<evidence type="ECO:0000256" key="1">
    <source>
        <dbReference type="ARBA" id="ARBA00022478"/>
    </source>
</evidence>
<evidence type="ECO:0000256" key="10">
    <source>
        <dbReference type="ARBA" id="ARBA00023125"/>
    </source>
</evidence>
<dbReference type="CDD" id="cd03364">
    <property type="entry name" value="TOPRIM_DnaG_primases"/>
    <property type="match status" value="1"/>
</dbReference>
<dbReference type="PIRSF" id="PIRSF002811">
    <property type="entry name" value="DnaG"/>
    <property type="match status" value="1"/>
</dbReference>
<evidence type="ECO:0000313" key="18">
    <source>
        <dbReference type="Proteomes" id="UP000236724"/>
    </source>
</evidence>
<keyword evidence="11 12" id="KW-0804">Transcription</keyword>
<dbReference type="InterPro" id="IPR016136">
    <property type="entry name" value="DNA_helicase_N/primase_C"/>
</dbReference>
<keyword evidence="5 12" id="KW-0235">DNA replication</keyword>
<dbReference type="PANTHER" id="PTHR30313:SF2">
    <property type="entry name" value="DNA PRIMASE"/>
    <property type="match status" value="1"/>
</dbReference>
<dbReference type="RefSeq" id="WP_103922211.1">
    <property type="nucleotide sequence ID" value="NZ_FMSV02000556.1"/>
</dbReference>
<dbReference type="InterPro" id="IPR036977">
    <property type="entry name" value="DNA_primase_Znf_CHC2"/>
</dbReference>
<keyword evidence="7 12" id="KW-0863">Zinc-finger</keyword>
<dbReference type="Gene3D" id="1.10.860.10">
    <property type="entry name" value="DNAb Helicase, Chain A"/>
    <property type="match status" value="1"/>
</dbReference>
<dbReference type="Pfam" id="PF08275">
    <property type="entry name" value="DNAG_N"/>
    <property type="match status" value="1"/>
</dbReference>
<evidence type="ECO:0000256" key="8">
    <source>
        <dbReference type="ARBA" id="ARBA00022833"/>
    </source>
</evidence>
<dbReference type="GO" id="GO:0006269">
    <property type="term" value="P:DNA replication, synthesis of primer"/>
    <property type="evidence" value="ECO:0007669"/>
    <property type="project" value="UniProtKB-UniRule"/>
</dbReference>
<comment type="similarity">
    <text evidence="12 13">Belongs to the DnaG primase family.</text>
</comment>
<keyword evidence="3 12" id="KW-0808">Transferase</keyword>
<dbReference type="Proteomes" id="UP000236724">
    <property type="component" value="Unassembled WGS sequence"/>
</dbReference>
<dbReference type="GO" id="GO:1990077">
    <property type="term" value="C:primosome complex"/>
    <property type="evidence" value="ECO:0007669"/>
    <property type="project" value="UniProtKB-KW"/>
</dbReference>
<keyword evidence="8 12" id="KW-0862">Zinc</keyword>
<evidence type="ECO:0000256" key="3">
    <source>
        <dbReference type="ARBA" id="ARBA00022679"/>
    </source>
</evidence>
<dbReference type="EC" id="2.7.7.101" evidence="12"/>
<dbReference type="Gene3D" id="3.40.1360.10">
    <property type="match status" value="1"/>
</dbReference>
<dbReference type="Pfam" id="PF08278">
    <property type="entry name" value="DnaG_DnaB_bind"/>
    <property type="match status" value="1"/>
</dbReference>
<evidence type="ECO:0000256" key="14">
    <source>
        <dbReference type="PIRSR" id="PIRSR002811-1"/>
    </source>
</evidence>
<comment type="cofactor">
    <cofactor evidence="12 13 14">
        <name>Zn(2+)</name>
        <dbReference type="ChEBI" id="CHEBI:29105"/>
    </cofactor>
    <text evidence="12 13 14">Binds 1 zinc ion per monomer.</text>
</comment>
<evidence type="ECO:0000259" key="16">
    <source>
        <dbReference type="PROSITE" id="PS50880"/>
    </source>
</evidence>
<evidence type="ECO:0000256" key="4">
    <source>
        <dbReference type="ARBA" id="ARBA00022695"/>
    </source>
</evidence>
<evidence type="ECO:0000256" key="13">
    <source>
        <dbReference type="PIRNR" id="PIRNR002811"/>
    </source>
</evidence>
<dbReference type="InterPro" id="IPR050219">
    <property type="entry name" value="DnaG_primase"/>
</dbReference>
<dbReference type="OrthoDB" id="9803773at2"/>
<keyword evidence="6 12" id="KW-0479">Metal-binding</keyword>
<dbReference type="Pfam" id="PF10410">
    <property type="entry name" value="DnaB_bind"/>
    <property type="match status" value="1"/>
</dbReference>
<evidence type="ECO:0000256" key="15">
    <source>
        <dbReference type="SAM" id="MobiDB-lite"/>
    </source>
</evidence>
<dbReference type="GO" id="GO:0005737">
    <property type="term" value="C:cytoplasm"/>
    <property type="evidence" value="ECO:0007669"/>
    <property type="project" value="TreeGrafter"/>
</dbReference>
<accession>A0A1H6FGB2</accession>
<organism evidence="17 18">
    <name type="scientific">Candidatus Venteria ishoeyi</name>
    <dbReference type="NCBI Taxonomy" id="1899563"/>
    <lineage>
        <taxon>Bacteria</taxon>
        <taxon>Pseudomonadati</taxon>
        <taxon>Pseudomonadota</taxon>
        <taxon>Gammaproteobacteria</taxon>
        <taxon>Thiotrichales</taxon>
        <taxon>Thiotrichaceae</taxon>
        <taxon>Venteria</taxon>
    </lineage>
</organism>
<evidence type="ECO:0000256" key="9">
    <source>
        <dbReference type="ARBA" id="ARBA00022842"/>
    </source>
</evidence>
<dbReference type="InterPro" id="IPR019475">
    <property type="entry name" value="DNA_primase_DnaB-bd"/>
</dbReference>
<proteinExistence type="inferred from homology"/>
<dbReference type="SMART" id="SM00493">
    <property type="entry name" value="TOPRIM"/>
    <property type="match status" value="1"/>
</dbReference>
<comment type="function">
    <text evidence="12 13">RNA polymerase that catalyzes the synthesis of short RNA molecules used as primers for DNA polymerase during DNA replication.</text>
</comment>
<feature type="zinc finger region" description="CHC2-type" evidence="12 14">
    <location>
        <begin position="40"/>
        <end position="64"/>
    </location>
</feature>
<dbReference type="SUPFAM" id="SSF117023">
    <property type="entry name" value="DNA primase DnaG, C-terminal domain"/>
    <property type="match status" value="1"/>
</dbReference>
<evidence type="ECO:0000256" key="12">
    <source>
        <dbReference type="HAMAP-Rule" id="MF_00974"/>
    </source>
</evidence>
<dbReference type="InterPro" id="IPR002694">
    <property type="entry name" value="Znf_CHC2"/>
</dbReference>
<evidence type="ECO:0000256" key="11">
    <source>
        <dbReference type="ARBA" id="ARBA00023163"/>
    </source>
</evidence>
<dbReference type="AlphaFoldDB" id="A0A1H6FGB2"/>
<evidence type="ECO:0000256" key="2">
    <source>
        <dbReference type="ARBA" id="ARBA00022515"/>
    </source>
</evidence>
<dbReference type="InterPro" id="IPR013173">
    <property type="entry name" value="DNA_primase_DnaG_DnaB-bd_dom"/>
</dbReference>
<dbReference type="FunFam" id="3.90.980.10:FF:000001">
    <property type="entry name" value="DNA primase"/>
    <property type="match status" value="1"/>
</dbReference>
<dbReference type="Pfam" id="PF13155">
    <property type="entry name" value="Toprim_2"/>
    <property type="match status" value="1"/>
</dbReference>
<dbReference type="Gene3D" id="1.20.50.20">
    <property type="entry name" value="DnaG, RNA polymerase domain, helical bundle"/>
    <property type="match status" value="1"/>
</dbReference>
<keyword evidence="18" id="KW-1185">Reference proteome</keyword>
<dbReference type="SUPFAM" id="SSF57783">
    <property type="entry name" value="Zinc beta-ribbon"/>
    <property type="match status" value="1"/>
</dbReference>
<keyword evidence="4 12" id="KW-0548">Nucleotidyltransferase</keyword>
<dbReference type="EMBL" id="FMSV02000556">
    <property type="protein sequence ID" value="SEH08693.1"/>
    <property type="molecule type" value="Genomic_DNA"/>
</dbReference>
<dbReference type="SUPFAM" id="SSF56731">
    <property type="entry name" value="DNA primase core"/>
    <property type="match status" value="1"/>
</dbReference>
<keyword evidence="9" id="KW-0460">Magnesium</keyword>
<dbReference type="PANTHER" id="PTHR30313">
    <property type="entry name" value="DNA PRIMASE"/>
    <property type="match status" value="1"/>
</dbReference>
<evidence type="ECO:0000256" key="6">
    <source>
        <dbReference type="ARBA" id="ARBA00022723"/>
    </source>
</evidence>
<dbReference type="HAMAP" id="MF_00974">
    <property type="entry name" value="DNA_primase_DnaG"/>
    <property type="match status" value="1"/>
</dbReference>
<dbReference type="GO" id="GO:0008270">
    <property type="term" value="F:zinc ion binding"/>
    <property type="evidence" value="ECO:0007669"/>
    <property type="project" value="UniProtKB-UniRule"/>
</dbReference>
<dbReference type="SMART" id="SM00766">
    <property type="entry name" value="DnaG_DnaB_bind"/>
    <property type="match status" value="1"/>
</dbReference>
<evidence type="ECO:0000313" key="17">
    <source>
        <dbReference type="EMBL" id="SEH08693.1"/>
    </source>
</evidence>
<dbReference type="InterPro" id="IPR037068">
    <property type="entry name" value="DNA_primase_core_N_sf"/>
</dbReference>
<feature type="domain" description="Toprim" evidence="16">
    <location>
        <begin position="263"/>
        <end position="344"/>
    </location>
</feature>
<dbReference type="NCBIfam" id="TIGR01391">
    <property type="entry name" value="dnaG"/>
    <property type="match status" value="1"/>
</dbReference>